<reference evidence="1" key="1">
    <citation type="submission" date="2022-01" db="EMBL/GenBank/DDBJ databases">
        <authorList>
            <person name="King R."/>
        </authorList>
    </citation>
    <scope>NUCLEOTIDE SEQUENCE</scope>
</reference>
<dbReference type="AlphaFoldDB" id="A0A9N9TV57"/>
<dbReference type="Proteomes" id="UP001153712">
    <property type="component" value="Chromosome 4"/>
</dbReference>
<dbReference type="Pfam" id="PF15880">
    <property type="entry name" value="NDUFV3"/>
    <property type="match status" value="1"/>
</dbReference>
<dbReference type="EMBL" id="OU900097">
    <property type="protein sequence ID" value="CAG9861109.1"/>
    <property type="molecule type" value="Genomic_DNA"/>
</dbReference>
<name>A0A9N9TV57_PHYSR</name>
<dbReference type="GO" id="GO:0045271">
    <property type="term" value="C:respiratory chain complex I"/>
    <property type="evidence" value="ECO:0007669"/>
    <property type="project" value="InterPro"/>
</dbReference>
<organism evidence="1 2">
    <name type="scientific">Phyllotreta striolata</name>
    <name type="common">Striped flea beetle</name>
    <name type="synonym">Crioceris striolata</name>
    <dbReference type="NCBI Taxonomy" id="444603"/>
    <lineage>
        <taxon>Eukaryota</taxon>
        <taxon>Metazoa</taxon>
        <taxon>Ecdysozoa</taxon>
        <taxon>Arthropoda</taxon>
        <taxon>Hexapoda</taxon>
        <taxon>Insecta</taxon>
        <taxon>Pterygota</taxon>
        <taxon>Neoptera</taxon>
        <taxon>Endopterygota</taxon>
        <taxon>Coleoptera</taxon>
        <taxon>Polyphaga</taxon>
        <taxon>Cucujiformia</taxon>
        <taxon>Chrysomeloidea</taxon>
        <taxon>Chrysomelidae</taxon>
        <taxon>Galerucinae</taxon>
        <taxon>Alticini</taxon>
        <taxon>Phyllotreta</taxon>
    </lineage>
</organism>
<evidence type="ECO:0000313" key="1">
    <source>
        <dbReference type="EMBL" id="CAG9861109.1"/>
    </source>
</evidence>
<dbReference type="OrthoDB" id="6161911at2759"/>
<dbReference type="InterPro" id="IPR026193">
    <property type="entry name" value="NDUFV3"/>
</dbReference>
<proteinExistence type="predicted"/>
<sequence length="113" mass="12632">MWQRHLIKSPKRASILHTKFNFTTGKVSLKDEKGSSGEDGKSCGNNGDKWKKILAKVKGLSEAVLEVPCDPVGPGASKEGKYKNPEYYCYHKYSFVEALVELQKYRASSSECN</sequence>
<gene>
    <name evidence="1" type="ORF">PHYEVI_LOCUS7452</name>
</gene>
<dbReference type="GO" id="GO:0005739">
    <property type="term" value="C:mitochondrion"/>
    <property type="evidence" value="ECO:0007669"/>
    <property type="project" value="InterPro"/>
</dbReference>
<evidence type="ECO:0008006" key="3">
    <source>
        <dbReference type="Google" id="ProtNLM"/>
    </source>
</evidence>
<keyword evidence="2" id="KW-1185">Reference proteome</keyword>
<evidence type="ECO:0000313" key="2">
    <source>
        <dbReference type="Proteomes" id="UP001153712"/>
    </source>
</evidence>
<accession>A0A9N9TV57</accession>
<protein>
    <recommendedName>
        <fullName evidence="3">NADH dehydrogenase [ubiquinone] flavoprotein 3, mitochondrial</fullName>
    </recommendedName>
</protein>